<dbReference type="EMBL" id="KN837210">
    <property type="protein sequence ID" value="KIJ33642.1"/>
    <property type="molecule type" value="Genomic_DNA"/>
</dbReference>
<organism evidence="1 2">
    <name type="scientific">Sphaerobolus stellatus (strain SS14)</name>
    <dbReference type="NCBI Taxonomy" id="990650"/>
    <lineage>
        <taxon>Eukaryota</taxon>
        <taxon>Fungi</taxon>
        <taxon>Dikarya</taxon>
        <taxon>Basidiomycota</taxon>
        <taxon>Agaricomycotina</taxon>
        <taxon>Agaricomycetes</taxon>
        <taxon>Phallomycetidae</taxon>
        <taxon>Geastrales</taxon>
        <taxon>Sphaerobolaceae</taxon>
        <taxon>Sphaerobolus</taxon>
    </lineage>
</organism>
<gene>
    <name evidence="1" type="ORF">M422DRAFT_264412</name>
</gene>
<keyword evidence="2" id="KW-1185">Reference proteome</keyword>
<accession>A0A0C9UWJ2</accession>
<dbReference type="AlphaFoldDB" id="A0A0C9UWJ2"/>
<sequence length="184" mass="20352">MEDWYLAVLATTIDTLSPRCARLPHQISRRHARPHPLAQCHSLSSLSGVKETTAVEGWVIGRLMKELSKVGAQPLTPTPPNTLPGQNTLLPQIRRLLHFTRVRRTRFLQIMLKELTPDGEASIGIDIAYNSPPGGEMRITVSALATISLPKKKEDKPHEVSLVLAVVVKKLVGNMIVKIKKPPL</sequence>
<protein>
    <submittedName>
        <fullName evidence="1">Uncharacterized protein</fullName>
    </submittedName>
</protein>
<reference evidence="1 2" key="1">
    <citation type="submission" date="2014-06" db="EMBL/GenBank/DDBJ databases">
        <title>Evolutionary Origins and Diversification of the Mycorrhizal Mutualists.</title>
        <authorList>
            <consortium name="DOE Joint Genome Institute"/>
            <consortium name="Mycorrhizal Genomics Consortium"/>
            <person name="Kohler A."/>
            <person name="Kuo A."/>
            <person name="Nagy L.G."/>
            <person name="Floudas D."/>
            <person name="Copeland A."/>
            <person name="Barry K.W."/>
            <person name="Cichocki N."/>
            <person name="Veneault-Fourrey C."/>
            <person name="LaButti K."/>
            <person name="Lindquist E.A."/>
            <person name="Lipzen A."/>
            <person name="Lundell T."/>
            <person name="Morin E."/>
            <person name="Murat C."/>
            <person name="Riley R."/>
            <person name="Ohm R."/>
            <person name="Sun H."/>
            <person name="Tunlid A."/>
            <person name="Henrissat B."/>
            <person name="Grigoriev I.V."/>
            <person name="Hibbett D.S."/>
            <person name="Martin F."/>
        </authorList>
    </citation>
    <scope>NUCLEOTIDE SEQUENCE [LARGE SCALE GENOMIC DNA]</scope>
    <source>
        <strain evidence="1 2">SS14</strain>
    </source>
</reference>
<evidence type="ECO:0000313" key="1">
    <source>
        <dbReference type="EMBL" id="KIJ33642.1"/>
    </source>
</evidence>
<proteinExistence type="predicted"/>
<name>A0A0C9UWJ2_SPHS4</name>
<dbReference type="Proteomes" id="UP000054279">
    <property type="component" value="Unassembled WGS sequence"/>
</dbReference>
<dbReference type="HOGENOM" id="CLU_1469101_0_0_1"/>
<evidence type="ECO:0000313" key="2">
    <source>
        <dbReference type="Proteomes" id="UP000054279"/>
    </source>
</evidence>
<dbReference type="OrthoDB" id="26740at2759"/>